<dbReference type="InterPro" id="IPR050595">
    <property type="entry name" value="Bact_response_regulator"/>
</dbReference>
<evidence type="ECO:0000256" key="1">
    <source>
        <dbReference type="ARBA" id="ARBA00022553"/>
    </source>
</evidence>
<dbReference type="SUPFAM" id="SSF52172">
    <property type="entry name" value="CheY-like"/>
    <property type="match status" value="1"/>
</dbReference>
<dbReference type="PANTHER" id="PTHR44591:SF3">
    <property type="entry name" value="RESPONSE REGULATORY DOMAIN-CONTAINING PROTEIN"/>
    <property type="match status" value="1"/>
</dbReference>
<feature type="domain" description="Response regulatory" evidence="3">
    <location>
        <begin position="3"/>
        <end position="118"/>
    </location>
</feature>
<evidence type="ECO:0000259" key="3">
    <source>
        <dbReference type="PROSITE" id="PS50110"/>
    </source>
</evidence>
<reference evidence="4" key="1">
    <citation type="submission" date="2021-05" db="EMBL/GenBank/DDBJ databases">
        <authorList>
            <person name="Pietrasiak N."/>
            <person name="Ward R."/>
            <person name="Stajich J.E."/>
            <person name="Kurbessoian T."/>
        </authorList>
    </citation>
    <scope>NUCLEOTIDE SEQUENCE</scope>
    <source>
        <strain evidence="4">JT2-VF2</strain>
    </source>
</reference>
<dbReference type="Pfam" id="PF00072">
    <property type="entry name" value="Response_reg"/>
    <property type="match status" value="1"/>
</dbReference>
<dbReference type="PANTHER" id="PTHR44591">
    <property type="entry name" value="STRESS RESPONSE REGULATOR PROTEIN 1"/>
    <property type="match status" value="1"/>
</dbReference>
<keyword evidence="1 2" id="KW-0597">Phosphoprotein</keyword>
<dbReference type="Proteomes" id="UP000715781">
    <property type="component" value="Unassembled WGS sequence"/>
</dbReference>
<dbReference type="PROSITE" id="PS50110">
    <property type="entry name" value="RESPONSE_REGULATORY"/>
    <property type="match status" value="1"/>
</dbReference>
<comment type="caution">
    <text evidence="4">The sequence shown here is derived from an EMBL/GenBank/DDBJ whole genome shotgun (WGS) entry which is preliminary data.</text>
</comment>
<reference evidence="4" key="2">
    <citation type="journal article" date="2022" name="Microbiol. Resour. Announc.">
        <title>Metagenome Sequencing to Explore Phylogenomics of Terrestrial Cyanobacteria.</title>
        <authorList>
            <person name="Ward R.D."/>
            <person name="Stajich J.E."/>
            <person name="Johansen J.R."/>
            <person name="Huntemann M."/>
            <person name="Clum A."/>
            <person name="Foster B."/>
            <person name="Foster B."/>
            <person name="Roux S."/>
            <person name="Palaniappan K."/>
            <person name="Varghese N."/>
            <person name="Mukherjee S."/>
            <person name="Reddy T.B.K."/>
            <person name="Daum C."/>
            <person name="Copeland A."/>
            <person name="Chen I.A."/>
            <person name="Ivanova N.N."/>
            <person name="Kyrpides N.C."/>
            <person name="Shapiro N."/>
            <person name="Eloe-Fadrosh E.A."/>
            <person name="Pietrasiak N."/>
        </authorList>
    </citation>
    <scope>NUCLEOTIDE SEQUENCE</scope>
    <source>
        <strain evidence="4">JT2-VF2</strain>
    </source>
</reference>
<protein>
    <submittedName>
        <fullName evidence="4">Response regulator</fullName>
    </submittedName>
</protein>
<dbReference type="GO" id="GO:0000160">
    <property type="term" value="P:phosphorelay signal transduction system"/>
    <property type="evidence" value="ECO:0007669"/>
    <property type="project" value="InterPro"/>
</dbReference>
<dbReference type="EMBL" id="JAHHHN010000026">
    <property type="protein sequence ID" value="MBW4564810.1"/>
    <property type="molecule type" value="Genomic_DNA"/>
</dbReference>
<evidence type="ECO:0000256" key="2">
    <source>
        <dbReference type="PROSITE-ProRule" id="PRU00169"/>
    </source>
</evidence>
<gene>
    <name evidence="4" type="ORF">KME32_27535</name>
</gene>
<evidence type="ECO:0000313" key="5">
    <source>
        <dbReference type="Proteomes" id="UP000715781"/>
    </source>
</evidence>
<dbReference type="InterPro" id="IPR001789">
    <property type="entry name" value="Sig_transdc_resp-reg_receiver"/>
</dbReference>
<proteinExistence type="predicted"/>
<dbReference type="Gene3D" id="3.40.50.2300">
    <property type="match status" value="1"/>
</dbReference>
<dbReference type="InterPro" id="IPR011006">
    <property type="entry name" value="CheY-like_superfamily"/>
</dbReference>
<name>A0A951Q616_9NOST</name>
<accession>A0A951Q616</accession>
<evidence type="ECO:0000313" key="4">
    <source>
        <dbReference type="EMBL" id="MBW4564810.1"/>
    </source>
</evidence>
<organism evidence="4 5">
    <name type="scientific">Mojavia pulchra JT2-VF2</name>
    <dbReference type="NCBI Taxonomy" id="287848"/>
    <lineage>
        <taxon>Bacteria</taxon>
        <taxon>Bacillati</taxon>
        <taxon>Cyanobacteriota</taxon>
        <taxon>Cyanophyceae</taxon>
        <taxon>Nostocales</taxon>
        <taxon>Nostocaceae</taxon>
    </lineage>
</organism>
<sequence>MNYILICDDVTDNCILLQFFLEMEGYNAEFVTSGVEAVNKVRIHKPDLLLLDVMMPEISGLEVLQCIREDKDLQNLPVLLITAYKELVETDLTNTQANGIIKKPVDPDLLIEKVQAVFN</sequence>
<dbReference type="SMART" id="SM00448">
    <property type="entry name" value="REC"/>
    <property type="match status" value="1"/>
</dbReference>
<feature type="modified residue" description="4-aspartylphosphate" evidence="2">
    <location>
        <position position="52"/>
    </location>
</feature>
<dbReference type="AlphaFoldDB" id="A0A951Q616"/>